<dbReference type="Pfam" id="PF13669">
    <property type="entry name" value="Glyoxalase_4"/>
    <property type="match status" value="1"/>
</dbReference>
<evidence type="ECO:0000313" key="3">
    <source>
        <dbReference type="EMBL" id="GMH75912.1"/>
    </source>
</evidence>
<gene>
    <name evidence="3" type="ORF">TL16_g06909</name>
</gene>
<dbReference type="Gene3D" id="3.10.180.10">
    <property type="entry name" value="2,3-Dihydroxybiphenyl 1,2-Dioxygenase, domain 1"/>
    <property type="match status" value="1"/>
</dbReference>
<dbReference type="GO" id="GO:0005739">
    <property type="term" value="C:mitochondrion"/>
    <property type="evidence" value="ECO:0007669"/>
    <property type="project" value="TreeGrafter"/>
</dbReference>
<dbReference type="AlphaFoldDB" id="A0A9W7APC2"/>
<dbReference type="InterPro" id="IPR037523">
    <property type="entry name" value="VOC_core"/>
</dbReference>
<protein>
    <recommendedName>
        <fullName evidence="2">VOC domain-containing protein</fullName>
    </recommendedName>
</protein>
<evidence type="ECO:0000256" key="1">
    <source>
        <dbReference type="ARBA" id="ARBA00022723"/>
    </source>
</evidence>
<keyword evidence="1" id="KW-0479">Metal-binding</keyword>
<comment type="caution">
    <text evidence="3">The sequence shown here is derived from an EMBL/GenBank/DDBJ whole genome shotgun (WGS) entry which is preliminary data.</text>
</comment>
<dbReference type="GO" id="GO:0004493">
    <property type="term" value="F:methylmalonyl-CoA epimerase activity"/>
    <property type="evidence" value="ECO:0007669"/>
    <property type="project" value="TreeGrafter"/>
</dbReference>
<dbReference type="SUPFAM" id="SSF54593">
    <property type="entry name" value="Glyoxalase/Bleomycin resistance protein/Dihydroxybiphenyl dioxygenase"/>
    <property type="match status" value="1"/>
</dbReference>
<evidence type="ECO:0000259" key="2">
    <source>
        <dbReference type="PROSITE" id="PS51819"/>
    </source>
</evidence>
<accession>A0A9W7APC2</accession>
<dbReference type="PANTHER" id="PTHR43048">
    <property type="entry name" value="METHYLMALONYL-COA EPIMERASE"/>
    <property type="match status" value="1"/>
</dbReference>
<organism evidence="3 4">
    <name type="scientific">Triparma laevis f. inornata</name>
    <dbReference type="NCBI Taxonomy" id="1714386"/>
    <lineage>
        <taxon>Eukaryota</taxon>
        <taxon>Sar</taxon>
        <taxon>Stramenopiles</taxon>
        <taxon>Ochrophyta</taxon>
        <taxon>Bolidophyceae</taxon>
        <taxon>Parmales</taxon>
        <taxon>Triparmaceae</taxon>
        <taxon>Triparma</taxon>
    </lineage>
</organism>
<dbReference type="Proteomes" id="UP001162640">
    <property type="component" value="Unassembled WGS sequence"/>
</dbReference>
<dbReference type="InterPro" id="IPR029068">
    <property type="entry name" value="Glyas_Bleomycin-R_OHBP_Dase"/>
</dbReference>
<dbReference type="PROSITE" id="PS51819">
    <property type="entry name" value="VOC"/>
    <property type="match status" value="1"/>
</dbReference>
<sequence length="182" mass="19808">MFTSRLARLSSRTTSILPSSVVKSFSSSVKPFRILGLQQIALGSLSLDGLSSLWIDTFEAKEVKRFKSEKENVDEIVTEIGRGLGKVEIDLMMPLDPSKSPKVHTPSLNHIGLWVDDLPSAVTYLESKTFKFTPGGIRPGAAGHDICFLHPKPKEGKGGEGVLIELVQAPKSVIDLYDATSE</sequence>
<proteinExistence type="predicted"/>
<dbReference type="GO" id="GO:0046491">
    <property type="term" value="P:L-methylmalonyl-CoA metabolic process"/>
    <property type="evidence" value="ECO:0007669"/>
    <property type="project" value="TreeGrafter"/>
</dbReference>
<evidence type="ECO:0000313" key="4">
    <source>
        <dbReference type="Proteomes" id="UP001162640"/>
    </source>
</evidence>
<feature type="domain" description="VOC" evidence="2">
    <location>
        <begin position="36"/>
        <end position="169"/>
    </location>
</feature>
<dbReference type="GO" id="GO:0046872">
    <property type="term" value="F:metal ion binding"/>
    <property type="evidence" value="ECO:0007669"/>
    <property type="project" value="UniProtKB-KW"/>
</dbReference>
<name>A0A9W7APC2_9STRA</name>
<reference evidence="4" key="1">
    <citation type="journal article" date="2023" name="Commun. Biol.">
        <title>Genome analysis of Parmales, the sister group of diatoms, reveals the evolutionary specialization of diatoms from phago-mixotrophs to photoautotrophs.</title>
        <authorList>
            <person name="Ban H."/>
            <person name="Sato S."/>
            <person name="Yoshikawa S."/>
            <person name="Yamada K."/>
            <person name="Nakamura Y."/>
            <person name="Ichinomiya M."/>
            <person name="Sato N."/>
            <person name="Blanc-Mathieu R."/>
            <person name="Endo H."/>
            <person name="Kuwata A."/>
            <person name="Ogata H."/>
        </authorList>
    </citation>
    <scope>NUCLEOTIDE SEQUENCE [LARGE SCALE GENOMIC DNA]</scope>
</reference>
<dbReference type="EMBL" id="BLQM01000213">
    <property type="protein sequence ID" value="GMH75912.1"/>
    <property type="molecule type" value="Genomic_DNA"/>
</dbReference>
<dbReference type="InterPro" id="IPR051785">
    <property type="entry name" value="MMCE/EMCE_epimerase"/>
</dbReference>
<dbReference type="PANTHER" id="PTHR43048:SF3">
    <property type="entry name" value="METHYLMALONYL-COA EPIMERASE, MITOCHONDRIAL"/>
    <property type="match status" value="1"/>
</dbReference>